<feature type="region of interest" description="Disordered" evidence="1">
    <location>
        <begin position="1"/>
        <end position="21"/>
    </location>
</feature>
<dbReference type="RefSeq" id="XP_060303641.1">
    <property type="nucleotide sequence ID" value="XM_060439261.1"/>
</dbReference>
<proteinExistence type="predicted"/>
<name>A0AA40EAU3_9PEZI</name>
<evidence type="ECO:0000313" key="2">
    <source>
        <dbReference type="EMBL" id="KAK0734764.1"/>
    </source>
</evidence>
<accession>A0AA40EAU3</accession>
<dbReference type="InterPro" id="IPR036928">
    <property type="entry name" value="AS_sf"/>
</dbReference>
<dbReference type="GeneID" id="85322531"/>
<dbReference type="EMBL" id="JAUIRO010000001">
    <property type="protein sequence ID" value="KAK0734764.1"/>
    <property type="molecule type" value="Genomic_DNA"/>
</dbReference>
<sequence>MSLPEVDSASAIESPTAPAQPLLDVRTATAASLRIGSKTATSPPTVPEDKIFAVARNLDAERSAGHDAFDMTGMATTCGSYSLVDSEPADNSQGRGHADVYPMFLS</sequence>
<keyword evidence="3" id="KW-1185">Reference proteome</keyword>
<dbReference type="Proteomes" id="UP001172101">
    <property type="component" value="Unassembled WGS sequence"/>
</dbReference>
<dbReference type="AlphaFoldDB" id="A0AA40EAU3"/>
<evidence type="ECO:0000313" key="3">
    <source>
        <dbReference type="Proteomes" id="UP001172101"/>
    </source>
</evidence>
<dbReference type="SUPFAM" id="SSF75304">
    <property type="entry name" value="Amidase signature (AS) enzymes"/>
    <property type="match status" value="1"/>
</dbReference>
<organism evidence="2 3">
    <name type="scientific">Lasiosphaeria miniovina</name>
    <dbReference type="NCBI Taxonomy" id="1954250"/>
    <lineage>
        <taxon>Eukaryota</taxon>
        <taxon>Fungi</taxon>
        <taxon>Dikarya</taxon>
        <taxon>Ascomycota</taxon>
        <taxon>Pezizomycotina</taxon>
        <taxon>Sordariomycetes</taxon>
        <taxon>Sordariomycetidae</taxon>
        <taxon>Sordariales</taxon>
        <taxon>Lasiosphaeriaceae</taxon>
        <taxon>Lasiosphaeria</taxon>
    </lineage>
</organism>
<comment type="caution">
    <text evidence="2">The sequence shown here is derived from an EMBL/GenBank/DDBJ whole genome shotgun (WGS) entry which is preliminary data.</text>
</comment>
<evidence type="ECO:0000256" key="1">
    <source>
        <dbReference type="SAM" id="MobiDB-lite"/>
    </source>
</evidence>
<reference evidence="2" key="1">
    <citation type="submission" date="2023-06" db="EMBL/GenBank/DDBJ databases">
        <title>Genome-scale phylogeny and comparative genomics of the fungal order Sordariales.</title>
        <authorList>
            <consortium name="Lawrence Berkeley National Laboratory"/>
            <person name="Hensen N."/>
            <person name="Bonometti L."/>
            <person name="Westerberg I."/>
            <person name="Brannstrom I.O."/>
            <person name="Guillou S."/>
            <person name="Cros-Aarteil S."/>
            <person name="Calhoun S."/>
            <person name="Haridas S."/>
            <person name="Kuo A."/>
            <person name="Mondo S."/>
            <person name="Pangilinan J."/>
            <person name="Riley R."/>
            <person name="LaButti K."/>
            <person name="Andreopoulos B."/>
            <person name="Lipzen A."/>
            <person name="Chen C."/>
            <person name="Yanf M."/>
            <person name="Daum C."/>
            <person name="Ng V."/>
            <person name="Clum A."/>
            <person name="Steindorff A."/>
            <person name="Ohm R."/>
            <person name="Martin F."/>
            <person name="Silar P."/>
            <person name="Natvig D."/>
            <person name="Lalanne C."/>
            <person name="Gautier V."/>
            <person name="Ament-velasquez S.L."/>
            <person name="Kruys A."/>
            <person name="Hutchinson M.I."/>
            <person name="Powell A.J."/>
            <person name="Barry K."/>
            <person name="Miller A.N."/>
            <person name="Grigoriev I.V."/>
            <person name="Debuchy R."/>
            <person name="Gladieux P."/>
            <person name="Thoren M.H."/>
            <person name="Johannesson H."/>
        </authorList>
    </citation>
    <scope>NUCLEOTIDE SEQUENCE</scope>
    <source>
        <strain evidence="2">SMH2392-1A</strain>
    </source>
</reference>
<gene>
    <name evidence="2" type="ORF">B0T26DRAFT_671006</name>
</gene>
<protein>
    <submittedName>
        <fullName evidence="2">Uncharacterized protein</fullName>
    </submittedName>
</protein>
<feature type="region of interest" description="Disordered" evidence="1">
    <location>
        <begin position="86"/>
        <end position="106"/>
    </location>
</feature>